<evidence type="ECO:0000256" key="7">
    <source>
        <dbReference type="RuleBase" id="RU363032"/>
    </source>
</evidence>
<dbReference type="EMBL" id="NPBY01000059">
    <property type="protein sequence ID" value="PAD74044.1"/>
    <property type="molecule type" value="Genomic_DNA"/>
</dbReference>
<evidence type="ECO:0000256" key="5">
    <source>
        <dbReference type="ARBA" id="ARBA00022989"/>
    </source>
</evidence>
<dbReference type="SUPFAM" id="SSF161098">
    <property type="entry name" value="MetI-like"/>
    <property type="match status" value="1"/>
</dbReference>
<feature type="transmembrane region" description="Helical" evidence="7">
    <location>
        <begin position="9"/>
        <end position="30"/>
    </location>
</feature>
<keyword evidence="3" id="KW-1003">Cell membrane</keyword>
<keyword evidence="12" id="KW-1185">Reference proteome</keyword>
<feature type="domain" description="ABC transmembrane type-1" evidence="8">
    <location>
        <begin position="69"/>
        <end position="259"/>
    </location>
</feature>
<evidence type="ECO:0000256" key="6">
    <source>
        <dbReference type="ARBA" id="ARBA00023136"/>
    </source>
</evidence>
<dbReference type="Proteomes" id="UP000435177">
    <property type="component" value="Unassembled WGS sequence"/>
</dbReference>
<protein>
    <submittedName>
        <fullName evidence="9 10">ABC transporter permease</fullName>
    </submittedName>
</protein>
<evidence type="ECO:0000313" key="11">
    <source>
        <dbReference type="Proteomes" id="UP000215596"/>
    </source>
</evidence>
<evidence type="ECO:0000259" key="8">
    <source>
        <dbReference type="PROSITE" id="PS50928"/>
    </source>
</evidence>
<reference evidence="10 11" key="1">
    <citation type="submission" date="2017-07" db="EMBL/GenBank/DDBJ databases">
        <title>Isolation and whole genome analysis of endospore-forming bacteria from heroin.</title>
        <authorList>
            <person name="Kalinowski J."/>
            <person name="Ahrens B."/>
            <person name="Al-Dilaimi A."/>
            <person name="Winkler A."/>
            <person name="Wibberg D."/>
            <person name="Schleenbecker U."/>
            <person name="Ruckert C."/>
            <person name="Wolfel R."/>
            <person name="Grass G."/>
        </authorList>
    </citation>
    <scope>NUCLEOTIDE SEQUENCE [LARGE SCALE GENOMIC DNA]</scope>
    <source>
        <strain evidence="10 11">7537-G1</strain>
    </source>
</reference>
<dbReference type="CDD" id="cd06261">
    <property type="entry name" value="TM_PBP2"/>
    <property type="match status" value="1"/>
</dbReference>
<keyword evidence="4 7" id="KW-0812">Transmembrane</keyword>
<dbReference type="Gene3D" id="1.10.3720.10">
    <property type="entry name" value="MetI-like"/>
    <property type="match status" value="1"/>
</dbReference>
<feature type="transmembrane region" description="Helical" evidence="7">
    <location>
        <begin position="137"/>
        <end position="159"/>
    </location>
</feature>
<name>A0A268ELQ7_9BACL</name>
<proteinExistence type="inferred from homology"/>
<evidence type="ECO:0000313" key="12">
    <source>
        <dbReference type="Proteomes" id="UP000435177"/>
    </source>
</evidence>
<dbReference type="PANTHER" id="PTHR43744">
    <property type="entry name" value="ABC TRANSPORTER PERMEASE PROTEIN MG189-RELATED-RELATED"/>
    <property type="match status" value="1"/>
</dbReference>
<sequence length="274" mass="31693">MRQSNRNHWLLDVLMLPIGLLMFFPFYIIIVNTFKTEMETLRSPLSLPTEWVFSNYARVFEETPILRSFGNSLFLTVTSVVLMVLIGAMAAYPMVYNRTRLNRMIMVYLLLGFMVPFQTLLVPLFQLMTQFRLIDRLYGLVTLYLGGSVFVFFLILGYMRTIPKDLSEAATIDGCSIQGIFWRIILPLLKPITVTSAVFQTMWIWNDFLSPMLFLSTRENTTLVLEIYRAKGEFTVNWPMFMTMTVITLIPVFIFFIFMQKQIVKGIVGGAVKG</sequence>
<keyword evidence="6 7" id="KW-0472">Membrane</keyword>
<evidence type="ECO:0000256" key="4">
    <source>
        <dbReference type="ARBA" id="ARBA00022692"/>
    </source>
</evidence>
<evidence type="ECO:0000256" key="2">
    <source>
        <dbReference type="ARBA" id="ARBA00022448"/>
    </source>
</evidence>
<feature type="transmembrane region" description="Helical" evidence="7">
    <location>
        <begin position="105"/>
        <end position="125"/>
    </location>
</feature>
<evidence type="ECO:0000256" key="1">
    <source>
        <dbReference type="ARBA" id="ARBA00004651"/>
    </source>
</evidence>
<dbReference type="PROSITE" id="PS50928">
    <property type="entry name" value="ABC_TM1"/>
    <property type="match status" value="1"/>
</dbReference>
<gene>
    <name evidence="10" type="ORF">CHH67_18205</name>
    <name evidence="9" type="ORF">GNP94_21680</name>
</gene>
<dbReference type="Proteomes" id="UP000215596">
    <property type="component" value="Unassembled WGS sequence"/>
</dbReference>
<dbReference type="InterPro" id="IPR000515">
    <property type="entry name" value="MetI-like"/>
</dbReference>
<comment type="similarity">
    <text evidence="7">Belongs to the binding-protein-dependent transport system permease family.</text>
</comment>
<dbReference type="AlphaFoldDB" id="A0A268ELQ7"/>
<dbReference type="RefSeq" id="WP_095266635.1">
    <property type="nucleotide sequence ID" value="NZ_NPBY01000059.1"/>
</dbReference>
<evidence type="ECO:0000313" key="10">
    <source>
        <dbReference type="EMBL" id="PAD74044.1"/>
    </source>
</evidence>
<keyword evidence="2 7" id="KW-0813">Transport</keyword>
<comment type="caution">
    <text evidence="10">The sequence shown here is derived from an EMBL/GenBank/DDBJ whole genome shotgun (WGS) entry which is preliminary data.</text>
</comment>
<reference evidence="9 12" key="2">
    <citation type="submission" date="2019-11" db="EMBL/GenBank/DDBJ databases">
        <title>Draft genome sequences of five Paenibacillus species of dairy origin.</title>
        <authorList>
            <person name="Olajide A.M."/>
            <person name="Chen S."/>
            <person name="Lapointe G."/>
        </authorList>
    </citation>
    <scope>NUCLEOTIDE SEQUENCE [LARGE SCALE GENOMIC DNA]</scope>
    <source>
        <strain evidence="9 12">3CS1</strain>
    </source>
</reference>
<dbReference type="PANTHER" id="PTHR43744:SF8">
    <property type="entry name" value="SN-GLYCEROL-3-PHOSPHATE TRANSPORT SYSTEM PERMEASE PROTEIN UGPE"/>
    <property type="match status" value="1"/>
</dbReference>
<feature type="transmembrane region" description="Helical" evidence="7">
    <location>
        <begin position="180"/>
        <end position="205"/>
    </location>
</feature>
<dbReference type="EMBL" id="WOAA01000030">
    <property type="protein sequence ID" value="MUG68586.1"/>
    <property type="molecule type" value="Genomic_DNA"/>
</dbReference>
<feature type="transmembrane region" description="Helical" evidence="7">
    <location>
        <begin position="238"/>
        <end position="258"/>
    </location>
</feature>
<dbReference type="Pfam" id="PF00528">
    <property type="entry name" value="BPD_transp_1"/>
    <property type="match status" value="1"/>
</dbReference>
<dbReference type="GO" id="GO:0055085">
    <property type="term" value="P:transmembrane transport"/>
    <property type="evidence" value="ECO:0007669"/>
    <property type="project" value="InterPro"/>
</dbReference>
<accession>A0A268ELQ7</accession>
<comment type="subcellular location">
    <subcellularLocation>
        <location evidence="1 7">Cell membrane</location>
        <topology evidence="1 7">Multi-pass membrane protein</topology>
    </subcellularLocation>
</comment>
<dbReference type="GO" id="GO:0005886">
    <property type="term" value="C:plasma membrane"/>
    <property type="evidence" value="ECO:0007669"/>
    <property type="project" value="UniProtKB-SubCell"/>
</dbReference>
<dbReference type="InterPro" id="IPR035906">
    <property type="entry name" value="MetI-like_sf"/>
</dbReference>
<keyword evidence="5 7" id="KW-1133">Transmembrane helix</keyword>
<evidence type="ECO:0000256" key="3">
    <source>
        <dbReference type="ARBA" id="ARBA00022475"/>
    </source>
</evidence>
<organism evidence="10 11">
    <name type="scientific">Paenibacillus campinasensis</name>
    <dbReference type="NCBI Taxonomy" id="66347"/>
    <lineage>
        <taxon>Bacteria</taxon>
        <taxon>Bacillati</taxon>
        <taxon>Bacillota</taxon>
        <taxon>Bacilli</taxon>
        <taxon>Bacillales</taxon>
        <taxon>Paenibacillaceae</taxon>
        <taxon>Paenibacillus</taxon>
    </lineage>
</organism>
<feature type="transmembrane region" description="Helical" evidence="7">
    <location>
        <begin position="73"/>
        <end position="93"/>
    </location>
</feature>
<dbReference type="OrthoDB" id="9772609at2"/>
<evidence type="ECO:0000313" key="9">
    <source>
        <dbReference type="EMBL" id="MUG68586.1"/>
    </source>
</evidence>